<protein>
    <submittedName>
        <fullName evidence="1">Uncharacterized protein</fullName>
    </submittedName>
</protein>
<feature type="non-terminal residue" evidence="1">
    <location>
        <position position="643"/>
    </location>
</feature>
<dbReference type="EMBL" id="JAZAVK010000358">
    <property type="protein sequence ID" value="KAK7414022.1"/>
    <property type="molecule type" value="Genomic_DNA"/>
</dbReference>
<name>A0ABR1GZ42_9HYPO</name>
<dbReference type="Proteomes" id="UP001498421">
    <property type="component" value="Unassembled WGS sequence"/>
</dbReference>
<gene>
    <name evidence="1" type="ORF">QQZ08_012556</name>
</gene>
<accession>A0ABR1GZ42</accession>
<evidence type="ECO:0000313" key="2">
    <source>
        <dbReference type="Proteomes" id="UP001498421"/>
    </source>
</evidence>
<organism evidence="1 2">
    <name type="scientific">Neonectria magnoliae</name>
    <dbReference type="NCBI Taxonomy" id="2732573"/>
    <lineage>
        <taxon>Eukaryota</taxon>
        <taxon>Fungi</taxon>
        <taxon>Dikarya</taxon>
        <taxon>Ascomycota</taxon>
        <taxon>Pezizomycotina</taxon>
        <taxon>Sordariomycetes</taxon>
        <taxon>Hypocreomycetidae</taxon>
        <taxon>Hypocreales</taxon>
        <taxon>Nectriaceae</taxon>
        <taxon>Neonectria</taxon>
    </lineage>
</organism>
<sequence length="643" mass="73617">MLSDYQLFGSGFLPLLAFDESMVKDLSSVSQNRDRAFVPQLNRPALLRAWEANKQHLQAISNPQALTNYGIRKEVTFRLDTILAMWSNGSFCPDRSPYTGSLTHVVPLNPEPGEHYPFWAVPTKDINALIFTQAARLVLPLDHIFLKPLPSQAPSSPPPVQQVLDFYTAQLLCRLLTHTLSSEQALGFDKWIWLSRWRVRTRDGCKERRGLGLDASINASGMLWIPQAHMNWQQGHLALETLINLYIPRNPLQARLAHQSNVQALTTSQVTVEFLLQKWLQRARLAFDEGRDREAEQLADRAMKLATEEIARAYHEHFLAKVESYWDGVRGRLGRSKTPSLCRLRRAQDESAADAGCIPTAQTIWEVYVEAWSTYTAAAPAPTGETTGQAAAEGDGHVLPSELPCWMTTRRRRPPCNSWCDFVFDHLFGRPSPPTWARLRFLQVYHAFKELWKVIDEPAGPFDDRFKSQIGRYVLVTFNSDQTKEVGTKHAHGTWYHGRPAFFQIQYWAPYFSPPEIDRCTRLSTVFRYEEYPSGLCPTMLPRIPSARAFQDLEMRAQVDWLRLMVHTEKLQHTADEAIQRYCRRLLKRMVSLVGPVWSNGPDPRYVVPWAFEDILLRGYGEEDVLFLPVSEMNIPQARAETV</sequence>
<comment type="caution">
    <text evidence="1">The sequence shown here is derived from an EMBL/GenBank/DDBJ whole genome shotgun (WGS) entry which is preliminary data.</text>
</comment>
<evidence type="ECO:0000313" key="1">
    <source>
        <dbReference type="EMBL" id="KAK7414022.1"/>
    </source>
</evidence>
<keyword evidence="2" id="KW-1185">Reference proteome</keyword>
<reference evidence="1 2" key="1">
    <citation type="journal article" date="2025" name="Microbiol. Resour. Announc.">
        <title>Draft genome sequences for Neonectria magnoliae and Neonectria punicea, canker pathogens of Liriodendron tulipifera and Acer saccharum in West Virginia.</title>
        <authorList>
            <person name="Petronek H.M."/>
            <person name="Kasson M.T."/>
            <person name="Metheny A.M."/>
            <person name="Stauder C.M."/>
            <person name="Lovett B."/>
            <person name="Lynch S.C."/>
            <person name="Garnas J.R."/>
            <person name="Kasson L.R."/>
            <person name="Stajich J.E."/>
        </authorList>
    </citation>
    <scope>NUCLEOTIDE SEQUENCE [LARGE SCALE GENOMIC DNA]</scope>
    <source>
        <strain evidence="1 2">NRRL 64651</strain>
    </source>
</reference>
<proteinExistence type="predicted"/>